<dbReference type="EMBL" id="JBHPBY010000096">
    <property type="protein sequence ID" value="MFC1850396.1"/>
    <property type="molecule type" value="Genomic_DNA"/>
</dbReference>
<protein>
    <submittedName>
        <fullName evidence="3">RHS repeat domain-containing protein</fullName>
    </submittedName>
</protein>
<proteinExistence type="predicted"/>
<gene>
    <name evidence="3" type="ORF">ACFL27_09420</name>
</gene>
<comment type="caution">
    <text evidence="3">The sequence shown here is derived from an EMBL/GenBank/DDBJ whole genome shotgun (WGS) entry which is preliminary data.</text>
</comment>
<dbReference type="PANTHER" id="PTHR32305">
    <property type="match status" value="1"/>
</dbReference>
<organism evidence="3 4">
    <name type="scientific">candidate division CSSED10-310 bacterium</name>
    <dbReference type="NCBI Taxonomy" id="2855610"/>
    <lineage>
        <taxon>Bacteria</taxon>
        <taxon>Bacteria division CSSED10-310</taxon>
    </lineage>
</organism>
<dbReference type="InterPro" id="IPR022385">
    <property type="entry name" value="Rhs_assc_core"/>
</dbReference>
<dbReference type="PANTHER" id="PTHR32305:SF15">
    <property type="entry name" value="PROTEIN RHSA-RELATED"/>
    <property type="match status" value="1"/>
</dbReference>
<dbReference type="InterPro" id="IPR050708">
    <property type="entry name" value="T6SS_VgrG/RHS"/>
</dbReference>
<accession>A0ABV6YWB9</accession>
<evidence type="ECO:0000256" key="1">
    <source>
        <dbReference type="ARBA" id="ARBA00022737"/>
    </source>
</evidence>
<dbReference type="Proteomes" id="UP001594351">
    <property type="component" value="Unassembled WGS sequence"/>
</dbReference>
<evidence type="ECO:0000313" key="3">
    <source>
        <dbReference type="EMBL" id="MFC1850396.1"/>
    </source>
</evidence>
<reference evidence="3 4" key="1">
    <citation type="submission" date="2024-09" db="EMBL/GenBank/DDBJ databases">
        <title>Laminarin stimulates single cell rates of sulfate reduction while oxygen inhibits transcriptomic activity in coastal marine sediment.</title>
        <authorList>
            <person name="Lindsay M."/>
            <person name="Orcutt B."/>
            <person name="Emerson D."/>
            <person name="Stepanauskas R."/>
            <person name="D'Angelo T."/>
        </authorList>
    </citation>
    <scope>NUCLEOTIDE SEQUENCE [LARGE SCALE GENOMIC DNA]</scope>
    <source>
        <strain evidence="3">SAG AM-311-K15</strain>
    </source>
</reference>
<dbReference type="NCBIfam" id="TIGR03696">
    <property type="entry name" value="Rhs_assc_core"/>
    <property type="match status" value="1"/>
</dbReference>
<sequence length="334" mass="36189">MTKTEGSDTTTYNYDVLGNLISVELPDGTLIEYIIDASNRRIGKKVNGTLVQGFLYDSQLHPIAELDGSGTVVSIFGPGFMIKGSTIYRFITDNVGSVRLVVDNTTGIIAQQIDYDEYGNVINDSAAGFQPFGFAGGFYDYDTKLVRFGARDYNPQYGRWTVKDPILFGGSPSNLYEYVLNNPVNYFDPYGLKTYGLGISLNWGAGIGIAGSVLIVIDSDWNVAIAPSIGFLAISALDVDISGQFQYTNAKNVCELRGWEVQAGGSGGMAVTVGAEYVASHYKGVNLNVGPGFKLGPFALPIEVHGSLEYEWVFELFNLKDLLGLSSEKCNNCP</sequence>
<dbReference type="Gene3D" id="2.180.10.10">
    <property type="entry name" value="RHS repeat-associated core"/>
    <property type="match status" value="1"/>
</dbReference>
<dbReference type="Pfam" id="PF25023">
    <property type="entry name" value="TEN_YD-shell"/>
    <property type="match status" value="1"/>
</dbReference>
<evidence type="ECO:0000313" key="4">
    <source>
        <dbReference type="Proteomes" id="UP001594351"/>
    </source>
</evidence>
<keyword evidence="4" id="KW-1185">Reference proteome</keyword>
<feature type="domain" description="Teneurin-like YD-shell" evidence="2">
    <location>
        <begin position="9"/>
        <end position="165"/>
    </location>
</feature>
<name>A0ABV6YWB9_UNCC1</name>
<keyword evidence="1" id="KW-0677">Repeat</keyword>
<evidence type="ECO:0000259" key="2">
    <source>
        <dbReference type="Pfam" id="PF25023"/>
    </source>
</evidence>
<dbReference type="InterPro" id="IPR056823">
    <property type="entry name" value="TEN-like_YD-shell"/>
</dbReference>